<gene>
    <name evidence="2" type="ORF">V8G54_016060</name>
</gene>
<feature type="compositionally biased region" description="Basic and acidic residues" evidence="1">
    <location>
        <begin position="152"/>
        <end position="171"/>
    </location>
</feature>
<evidence type="ECO:0000256" key="1">
    <source>
        <dbReference type="SAM" id="MobiDB-lite"/>
    </source>
</evidence>
<dbReference type="EMBL" id="CP144696">
    <property type="protein sequence ID" value="WVZ11530.1"/>
    <property type="molecule type" value="Genomic_DNA"/>
</dbReference>
<reference evidence="2 3" key="1">
    <citation type="journal article" date="2023" name="Life. Sci Alliance">
        <title>Evolutionary insights into 3D genome organization and epigenetic landscape of Vigna mungo.</title>
        <authorList>
            <person name="Junaid A."/>
            <person name="Singh B."/>
            <person name="Bhatia S."/>
        </authorList>
    </citation>
    <scope>NUCLEOTIDE SEQUENCE [LARGE SCALE GENOMIC DNA]</scope>
    <source>
        <strain evidence="2">Urdbean</strain>
    </source>
</reference>
<feature type="region of interest" description="Disordered" evidence="1">
    <location>
        <begin position="137"/>
        <end position="210"/>
    </location>
</feature>
<organism evidence="2 3">
    <name type="scientific">Vigna mungo</name>
    <name type="common">Black gram</name>
    <name type="synonym">Phaseolus mungo</name>
    <dbReference type="NCBI Taxonomy" id="3915"/>
    <lineage>
        <taxon>Eukaryota</taxon>
        <taxon>Viridiplantae</taxon>
        <taxon>Streptophyta</taxon>
        <taxon>Embryophyta</taxon>
        <taxon>Tracheophyta</taxon>
        <taxon>Spermatophyta</taxon>
        <taxon>Magnoliopsida</taxon>
        <taxon>eudicotyledons</taxon>
        <taxon>Gunneridae</taxon>
        <taxon>Pentapetalae</taxon>
        <taxon>rosids</taxon>
        <taxon>fabids</taxon>
        <taxon>Fabales</taxon>
        <taxon>Fabaceae</taxon>
        <taxon>Papilionoideae</taxon>
        <taxon>50 kb inversion clade</taxon>
        <taxon>NPAAA clade</taxon>
        <taxon>indigoferoid/millettioid clade</taxon>
        <taxon>Phaseoleae</taxon>
        <taxon>Vigna</taxon>
    </lineage>
</organism>
<evidence type="ECO:0000313" key="2">
    <source>
        <dbReference type="EMBL" id="WVZ11530.1"/>
    </source>
</evidence>
<sequence length="210" mass="23804">MKACVGQLHTDLRAPNLDNKTMKLLLGQIKSIKDDLSGIGCLVKPDEYVYAINEGLLPDYAVVFLLLKGTFRHLPSPKLRPFFLAMNFGPPTTSKRYKVEGNDEGWKVYEKEKKGKREVRPNGIDRVERSIQTVEGGEELESNGTRQGEASRTMEGRERSSRTVEGMERSGQRWKAMKSWSRTVGCRGKQSRTGAGDDRLMSDYRNWDNS</sequence>
<dbReference type="AlphaFoldDB" id="A0AAQ3NM85"/>
<accession>A0AAQ3NM85</accession>
<name>A0AAQ3NM85_VIGMU</name>
<feature type="compositionally biased region" description="Basic and acidic residues" evidence="1">
    <location>
        <begin position="195"/>
        <end position="210"/>
    </location>
</feature>
<protein>
    <submittedName>
        <fullName evidence="2">Uncharacterized protein</fullName>
    </submittedName>
</protein>
<proteinExistence type="predicted"/>
<dbReference type="Proteomes" id="UP001374535">
    <property type="component" value="Chromosome 5"/>
</dbReference>
<evidence type="ECO:0000313" key="3">
    <source>
        <dbReference type="Proteomes" id="UP001374535"/>
    </source>
</evidence>
<keyword evidence="3" id="KW-1185">Reference proteome</keyword>